<feature type="compositionally biased region" description="Low complexity" evidence="3">
    <location>
        <begin position="49"/>
        <end position="59"/>
    </location>
</feature>
<dbReference type="SUPFAM" id="SSF50494">
    <property type="entry name" value="Trypsin-like serine proteases"/>
    <property type="match status" value="1"/>
</dbReference>
<reference evidence="5" key="1">
    <citation type="submission" date="2022-04" db="EMBL/GenBank/DDBJ databases">
        <title>Roseomonas acroporae sp. nov., isolated from coral Acropora digitifera.</title>
        <authorList>
            <person name="Sun H."/>
        </authorList>
    </citation>
    <scope>NUCLEOTIDE SEQUENCE</scope>
    <source>
        <strain evidence="5">NAR14</strain>
    </source>
</reference>
<name>A0A9X1Y6R5_9PROT</name>
<evidence type="ECO:0000313" key="6">
    <source>
        <dbReference type="Proteomes" id="UP001139516"/>
    </source>
</evidence>
<dbReference type="PANTHER" id="PTHR43343:SF3">
    <property type="entry name" value="PROTEASE DO-LIKE 8, CHLOROPLASTIC"/>
    <property type="match status" value="1"/>
</dbReference>
<dbReference type="SUPFAM" id="SSF50156">
    <property type="entry name" value="PDZ domain-like"/>
    <property type="match status" value="1"/>
</dbReference>
<evidence type="ECO:0000259" key="4">
    <source>
        <dbReference type="PROSITE" id="PS50106"/>
    </source>
</evidence>
<keyword evidence="1" id="KW-0645">Protease</keyword>
<dbReference type="RefSeq" id="WP_248665352.1">
    <property type="nucleotide sequence ID" value="NZ_JALPRX010000007.1"/>
</dbReference>
<keyword evidence="2" id="KW-0378">Hydrolase</keyword>
<dbReference type="InterPro" id="IPR009003">
    <property type="entry name" value="Peptidase_S1_PA"/>
</dbReference>
<dbReference type="SMART" id="SM00228">
    <property type="entry name" value="PDZ"/>
    <property type="match status" value="1"/>
</dbReference>
<evidence type="ECO:0000313" key="5">
    <source>
        <dbReference type="EMBL" id="MCK8783230.1"/>
    </source>
</evidence>
<accession>A0A9X1Y6R5</accession>
<dbReference type="Proteomes" id="UP001139516">
    <property type="component" value="Unassembled WGS sequence"/>
</dbReference>
<protein>
    <submittedName>
        <fullName evidence="5">Trypsin-like peptidase domain-containing protein</fullName>
    </submittedName>
</protein>
<sequence length="418" mass="43213">MPPDFPPRRPGECLPEAPAASPPRRTGECPPDRMPGRATGWATDRAISRATGRPTGRPLGRRLFGTGAAGLALAAPFGLLACAPAAAQRGAIPDFADLSERVLPAVVNIAVTSEQVAQLPPELRGTPFEQYFRNRFRNRPQQVQGAGSGFVIDPAGFIVTNNHVVGNASRVVVSLQNGTEYPATVVGSDDLTDLALLRIEPRGPLTAVAWGSSSALRIGQWVLAAGNPFGLGGTVTSGIVSARGREIGAGPFDDFIQTDAAINPGNSGGPLFNMAGEVVGISTAIYSPSGASAGIGFATPSDLARGVIDQLKRDRRVERGWLGVSVQDLAPEPGSGGQRGVLIAGVERNGPAARSGLRKDDVVVAVNGAAVETSRALVRNVAAVPPGQTVRLGVLREGRVQDVTVTVGRRPVPGQPAN</sequence>
<dbReference type="EMBL" id="JALPRX010000007">
    <property type="protein sequence ID" value="MCK8783230.1"/>
    <property type="molecule type" value="Genomic_DNA"/>
</dbReference>
<comment type="caution">
    <text evidence="5">The sequence shown here is derived from an EMBL/GenBank/DDBJ whole genome shotgun (WGS) entry which is preliminary data.</text>
</comment>
<dbReference type="PRINTS" id="PR00834">
    <property type="entry name" value="PROTEASES2C"/>
</dbReference>
<evidence type="ECO:0000256" key="2">
    <source>
        <dbReference type="ARBA" id="ARBA00022801"/>
    </source>
</evidence>
<dbReference type="InterPro" id="IPR051201">
    <property type="entry name" value="Chloro_Bact_Ser_Proteases"/>
</dbReference>
<evidence type="ECO:0000256" key="1">
    <source>
        <dbReference type="ARBA" id="ARBA00022670"/>
    </source>
</evidence>
<dbReference type="GO" id="GO:0004252">
    <property type="term" value="F:serine-type endopeptidase activity"/>
    <property type="evidence" value="ECO:0007669"/>
    <property type="project" value="InterPro"/>
</dbReference>
<dbReference type="InterPro" id="IPR001478">
    <property type="entry name" value="PDZ"/>
</dbReference>
<dbReference type="GO" id="GO:0006508">
    <property type="term" value="P:proteolysis"/>
    <property type="evidence" value="ECO:0007669"/>
    <property type="project" value="UniProtKB-KW"/>
</dbReference>
<gene>
    <name evidence="5" type="ORF">M0638_02400</name>
</gene>
<evidence type="ECO:0000256" key="3">
    <source>
        <dbReference type="SAM" id="MobiDB-lite"/>
    </source>
</evidence>
<dbReference type="Gene3D" id="2.30.42.10">
    <property type="match status" value="1"/>
</dbReference>
<dbReference type="Pfam" id="PF13365">
    <property type="entry name" value="Trypsin_2"/>
    <property type="match status" value="1"/>
</dbReference>
<organism evidence="5 6">
    <name type="scientific">Roseomonas acroporae</name>
    <dbReference type="NCBI Taxonomy" id="2937791"/>
    <lineage>
        <taxon>Bacteria</taxon>
        <taxon>Pseudomonadati</taxon>
        <taxon>Pseudomonadota</taxon>
        <taxon>Alphaproteobacteria</taxon>
        <taxon>Acetobacterales</taxon>
        <taxon>Roseomonadaceae</taxon>
        <taxon>Roseomonas</taxon>
    </lineage>
</organism>
<dbReference type="Pfam" id="PF13180">
    <property type="entry name" value="PDZ_2"/>
    <property type="match status" value="1"/>
</dbReference>
<dbReference type="InterPro" id="IPR036034">
    <property type="entry name" value="PDZ_sf"/>
</dbReference>
<feature type="compositionally biased region" description="Basic and acidic residues" evidence="3">
    <location>
        <begin position="1"/>
        <end position="11"/>
    </location>
</feature>
<dbReference type="AlphaFoldDB" id="A0A9X1Y6R5"/>
<dbReference type="PROSITE" id="PS50106">
    <property type="entry name" value="PDZ"/>
    <property type="match status" value="1"/>
</dbReference>
<feature type="compositionally biased region" description="Basic and acidic residues" evidence="3">
    <location>
        <begin position="25"/>
        <end position="35"/>
    </location>
</feature>
<dbReference type="InterPro" id="IPR001940">
    <property type="entry name" value="Peptidase_S1C"/>
</dbReference>
<feature type="region of interest" description="Disordered" evidence="3">
    <location>
        <begin position="1"/>
        <end position="59"/>
    </location>
</feature>
<feature type="domain" description="PDZ" evidence="4">
    <location>
        <begin position="308"/>
        <end position="372"/>
    </location>
</feature>
<dbReference type="PANTHER" id="PTHR43343">
    <property type="entry name" value="PEPTIDASE S12"/>
    <property type="match status" value="1"/>
</dbReference>
<keyword evidence="6" id="KW-1185">Reference proteome</keyword>
<proteinExistence type="predicted"/>
<dbReference type="Gene3D" id="2.40.10.120">
    <property type="match status" value="1"/>
</dbReference>